<dbReference type="PROSITE" id="PS51257">
    <property type="entry name" value="PROKAR_LIPOPROTEIN"/>
    <property type="match status" value="1"/>
</dbReference>
<dbReference type="Gene3D" id="3.40.190.10">
    <property type="entry name" value="Periplasmic binding protein-like II"/>
    <property type="match status" value="2"/>
</dbReference>
<feature type="signal peptide" evidence="4">
    <location>
        <begin position="1"/>
        <end position="22"/>
    </location>
</feature>
<dbReference type="EMBL" id="WTYO01000001">
    <property type="protein sequence ID" value="MXO67544.1"/>
    <property type="molecule type" value="Genomic_DNA"/>
</dbReference>
<evidence type="ECO:0000256" key="1">
    <source>
        <dbReference type="ARBA" id="ARBA00009175"/>
    </source>
</evidence>
<feature type="chain" id="PRO_5047464776" evidence="4">
    <location>
        <begin position="23"/>
        <end position="258"/>
    </location>
</feature>
<evidence type="ECO:0000256" key="4">
    <source>
        <dbReference type="SAM" id="SignalP"/>
    </source>
</evidence>
<reference evidence="5 6" key="1">
    <citation type="submission" date="2019-12" db="EMBL/GenBank/DDBJ databases">
        <title>Genomic-based taxomic classification of the family Erythrobacteraceae.</title>
        <authorList>
            <person name="Xu L."/>
        </authorList>
    </citation>
    <scope>NUCLEOTIDE SEQUENCE [LARGE SCALE GENOMIC DNA]</scope>
    <source>
        <strain evidence="5 6">H32</strain>
    </source>
</reference>
<dbReference type="InterPro" id="IPR050682">
    <property type="entry name" value="ModA/WtpA"/>
</dbReference>
<organism evidence="5 6">
    <name type="scientific">Pelagerythrobacter marinus</name>
    <dbReference type="NCBI Taxonomy" id="538382"/>
    <lineage>
        <taxon>Bacteria</taxon>
        <taxon>Pseudomonadati</taxon>
        <taxon>Pseudomonadota</taxon>
        <taxon>Alphaproteobacteria</taxon>
        <taxon>Sphingomonadales</taxon>
        <taxon>Erythrobacteraceae</taxon>
        <taxon>Pelagerythrobacter</taxon>
    </lineage>
</organism>
<dbReference type="SUPFAM" id="SSF53850">
    <property type="entry name" value="Periplasmic binding protein-like II"/>
    <property type="match status" value="1"/>
</dbReference>
<comment type="caution">
    <text evidence="5">The sequence shown here is derived from an EMBL/GenBank/DDBJ whole genome shotgun (WGS) entry which is preliminary data.</text>
</comment>
<dbReference type="PANTHER" id="PTHR30632">
    <property type="entry name" value="MOLYBDATE-BINDING PERIPLASMIC PROTEIN"/>
    <property type="match status" value="1"/>
</dbReference>
<dbReference type="Proteomes" id="UP000444401">
    <property type="component" value="Unassembled WGS sequence"/>
</dbReference>
<protein>
    <submittedName>
        <fullName evidence="5">Molybdate ABC transporter substrate-binding protein</fullName>
    </submittedName>
</protein>
<proteinExistence type="inferred from homology"/>
<evidence type="ECO:0000256" key="3">
    <source>
        <dbReference type="ARBA" id="ARBA00022729"/>
    </source>
</evidence>
<keyword evidence="6" id="KW-1185">Reference proteome</keyword>
<sequence length="258" mass="26125">MARLAASLLALLLAACAPPQERGPVVLAAASLQGALDEVAAQWAAAGHPQPVLSYAGSHAIARQVEAGAPADIVVLADGAWIDHLRRGGHLGADEPRDLASNTLVVVHPGRRPPADVARDGAAGMSVAGALGQGSVAIGDPQAVPAGRYARAALETLGLWTATAPRAIATDNVRAALALAERGEVDAAIVYASDAAASRKVRAAARVPSGAHPPIRYPAAVLARAGHPDAGPFLDHLVSPAARQVFLRHGFAPLPGED</sequence>
<dbReference type="PIRSF" id="PIRSF004846">
    <property type="entry name" value="ModA"/>
    <property type="match status" value="1"/>
</dbReference>
<dbReference type="RefSeq" id="WP_160732191.1">
    <property type="nucleotide sequence ID" value="NZ_WTYO01000001.1"/>
</dbReference>
<dbReference type="Pfam" id="PF13531">
    <property type="entry name" value="SBP_bac_11"/>
    <property type="match status" value="1"/>
</dbReference>
<evidence type="ECO:0000256" key="2">
    <source>
        <dbReference type="ARBA" id="ARBA00022723"/>
    </source>
</evidence>
<keyword evidence="3 4" id="KW-0732">Signal</keyword>
<comment type="similarity">
    <text evidence="1">Belongs to the bacterial solute-binding protein ModA family.</text>
</comment>
<dbReference type="NCBIfam" id="TIGR01256">
    <property type="entry name" value="modA"/>
    <property type="match status" value="1"/>
</dbReference>
<accession>A0ABW9UUC0</accession>
<dbReference type="InterPro" id="IPR005950">
    <property type="entry name" value="ModA"/>
</dbReference>
<keyword evidence="2" id="KW-0479">Metal-binding</keyword>
<dbReference type="PANTHER" id="PTHR30632:SF17">
    <property type="entry name" value="MOLYBDATE-BINDING PROTEIN MODA"/>
    <property type="match status" value="1"/>
</dbReference>
<evidence type="ECO:0000313" key="5">
    <source>
        <dbReference type="EMBL" id="MXO67544.1"/>
    </source>
</evidence>
<name>A0ABW9UUC0_9SPHN</name>
<gene>
    <name evidence="5" type="primary">modA</name>
    <name evidence="5" type="ORF">GRI72_01695</name>
</gene>
<evidence type="ECO:0000313" key="6">
    <source>
        <dbReference type="Proteomes" id="UP000444401"/>
    </source>
</evidence>